<dbReference type="EMBL" id="RBXT01000001">
    <property type="protein sequence ID" value="RKT79966.1"/>
    <property type="molecule type" value="Genomic_DNA"/>
</dbReference>
<name>A0A495Y3R1_9MICO</name>
<evidence type="ECO:0000256" key="2">
    <source>
        <dbReference type="SAM" id="SignalP"/>
    </source>
</evidence>
<evidence type="ECO:0000313" key="3">
    <source>
        <dbReference type="EMBL" id="RKT79966.1"/>
    </source>
</evidence>
<accession>A0A495Y3R1</accession>
<dbReference type="OrthoDB" id="4871052at2"/>
<protein>
    <recommendedName>
        <fullName evidence="5">DUF5666 domain-containing protein</fullName>
    </recommendedName>
</protein>
<feature type="compositionally biased region" description="Low complexity" evidence="1">
    <location>
        <begin position="201"/>
        <end position="229"/>
    </location>
</feature>
<dbReference type="PROSITE" id="PS51318">
    <property type="entry name" value="TAT"/>
    <property type="match status" value="1"/>
</dbReference>
<comment type="caution">
    <text evidence="3">The sequence shown here is derived from an EMBL/GenBank/DDBJ whole genome shotgun (WGS) entry which is preliminary data.</text>
</comment>
<evidence type="ECO:0008006" key="5">
    <source>
        <dbReference type="Google" id="ProtNLM"/>
    </source>
</evidence>
<gene>
    <name evidence="3" type="ORF">DFJ68_3445</name>
</gene>
<keyword evidence="2" id="KW-0732">Signal</keyword>
<dbReference type="InterPro" id="IPR006311">
    <property type="entry name" value="TAT_signal"/>
</dbReference>
<feature type="signal peptide" evidence="2">
    <location>
        <begin position="1"/>
        <end position="26"/>
    </location>
</feature>
<dbReference type="RefSeq" id="WP_121034769.1">
    <property type="nucleotide sequence ID" value="NZ_RBXT01000001.1"/>
</dbReference>
<organism evidence="3 4">
    <name type="scientific">Terracoccus luteus</name>
    <dbReference type="NCBI Taxonomy" id="53356"/>
    <lineage>
        <taxon>Bacteria</taxon>
        <taxon>Bacillati</taxon>
        <taxon>Actinomycetota</taxon>
        <taxon>Actinomycetes</taxon>
        <taxon>Micrococcales</taxon>
        <taxon>Intrasporangiaceae</taxon>
        <taxon>Terracoccus</taxon>
    </lineage>
</organism>
<feature type="chain" id="PRO_5039004741" description="DUF5666 domain-containing protein" evidence="2">
    <location>
        <begin position="27"/>
        <end position="229"/>
    </location>
</feature>
<dbReference type="PROSITE" id="PS51257">
    <property type="entry name" value="PROKAR_LIPOPROTEIN"/>
    <property type="match status" value="1"/>
</dbReference>
<sequence>MSTTRTTRSRLLALGLAGATALSLSACSKTGPAGPLADAKVTTASSDAVAGAGTTASGRPGTVVDADTAALVPAMAAADPGPAGKAGRKGDARDRLIRALHATWVTMSKQGPVTHQAIRGEVTAVTATSVTVKAKDGYSLTFTANSATMVKQRDLSAPKGQRKPVDSSLSTVSVGARALVVGTGATGPTATRVVSLTGQRPAKTAQPSAPSSPSAPSVSPSTGASSSTS</sequence>
<dbReference type="Proteomes" id="UP000278440">
    <property type="component" value="Unassembled WGS sequence"/>
</dbReference>
<feature type="region of interest" description="Disordered" evidence="1">
    <location>
        <begin position="188"/>
        <end position="229"/>
    </location>
</feature>
<keyword evidence="4" id="KW-1185">Reference proteome</keyword>
<proteinExistence type="predicted"/>
<evidence type="ECO:0000256" key="1">
    <source>
        <dbReference type="SAM" id="MobiDB-lite"/>
    </source>
</evidence>
<reference evidence="3 4" key="1">
    <citation type="submission" date="2018-10" db="EMBL/GenBank/DDBJ databases">
        <title>Sequencing the genomes of 1000 actinobacteria strains.</title>
        <authorList>
            <person name="Klenk H.-P."/>
        </authorList>
    </citation>
    <scope>NUCLEOTIDE SEQUENCE [LARGE SCALE GENOMIC DNA]</scope>
    <source>
        <strain evidence="3 4">DSM 44267</strain>
    </source>
</reference>
<evidence type="ECO:0000313" key="4">
    <source>
        <dbReference type="Proteomes" id="UP000278440"/>
    </source>
</evidence>
<dbReference type="AlphaFoldDB" id="A0A495Y3R1"/>